<organism evidence="1 2">
    <name type="scientific">Desulfomicrobium orale DSM 12838</name>
    <dbReference type="NCBI Taxonomy" id="888061"/>
    <lineage>
        <taxon>Bacteria</taxon>
        <taxon>Pseudomonadati</taxon>
        <taxon>Thermodesulfobacteriota</taxon>
        <taxon>Desulfovibrionia</taxon>
        <taxon>Desulfovibrionales</taxon>
        <taxon>Desulfomicrobiaceae</taxon>
        <taxon>Desulfomicrobium</taxon>
    </lineage>
</organism>
<dbReference type="PANTHER" id="PTHR37804">
    <property type="entry name" value="CDAA REGULATORY PROTEIN CDAR"/>
    <property type="match status" value="1"/>
</dbReference>
<dbReference type="InterPro" id="IPR053154">
    <property type="entry name" value="c-di-AMP_regulator"/>
</dbReference>
<dbReference type="EMBL" id="CP014230">
    <property type="protein sequence ID" value="AMD92018.1"/>
    <property type="molecule type" value="Genomic_DNA"/>
</dbReference>
<keyword evidence="2" id="KW-1185">Reference proteome</keyword>
<proteinExistence type="predicted"/>
<reference evidence="2" key="1">
    <citation type="submission" date="2016-02" db="EMBL/GenBank/DDBJ databases">
        <authorList>
            <person name="Holder M.E."/>
            <person name="Ajami N.J."/>
            <person name="Petrosino J.F."/>
        </authorList>
    </citation>
    <scope>NUCLEOTIDE SEQUENCE [LARGE SCALE GENOMIC DNA]</scope>
    <source>
        <strain evidence="2">DSM 12838</strain>
    </source>
</reference>
<dbReference type="Gene3D" id="2.170.120.30">
    <property type="match status" value="2"/>
</dbReference>
<evidence type="ECO:0008006" key="3">
    <source>
        <dbReference type="Google" id="ProtNLM"/>
    </source>
</evidence>
<evidence type="ECO:0000313" key="1">
    <source>
        <dbReference type="EMBL" id="AMD92018.1"/>
    </source>
</evidence>
<dbReference type="PANTHER" id="PTHR37804:SF1">
    <property type="entry name" value="CDAA REGULATORY PROTEIN CDAR"/>
    <property type="match status" value="1"/>
</dbReference>
<gene>
    <name evidence="1" type="ORF">AXF15_02110</name>
</gene>
<dbReference type="Proteomes" id="UP000063964">
    <property type="component" value="Chromosome"/>
</dbReference>
<dbReference type="CDD" id="cd20206">
    <property type="entry name" value="YbbR"/>
    <property type="match status" value="1"/>
</dbReference>
<dbReference type="AlphaFoldDB" id="A0A0X8JNK2"/>
<evidence type="ECO:0000313" key="2">
    <source>
        <dbReference type="Proteomes" id="UP000063964"/>
    </source>
</evidence>
<dbReference type="STRING" id="888061.AXF15_02110"/>
<dbReference type="KEGG" id="doa:AXF15_02110"/>
<dbReference type="Gene3D" id="2.170.120.40">
    <property type="entry name" value="YbbR-like domain"/>
    <property type="match status" value="1"/>
</dbReference>
<protein>
    <recommendedName>
        <fullName evidence="3">YbbR-like domain-containing protein</fullName>
    </recommendedName>
</protein>
<sequence>MKDNWQYRLLALFMALICWYVVSGQEKVETWLEVPLDFVNLPQRMKIVSGAGKVQVRIRGTSSQIRAINMNRLAYKVDLADIRPGENIIPLLPENMSIVSAVDVVEISPSRLELVADTIVSRNFPVHLDWEGLPAEDMRFRNATLSPEQVTVTGFAHSLDGLKHISTVHIRVPSDGGLSASGRARLVLPEGVTSEVTSVDYTLAFSPMTQAIWVKMNLEPVAHEGFTYTFDPKFVRVQLDVPVRLLRDKNWRETLRLFVDPGGEPSAGRSRIRPRSEFPEGVRILEMKPEDVEILVRRTGESGG</sequence>
<accession>A0A0X8JNK2</accession>
<name>A0A0X8JNK2_9BACT</name>